<evidence type="ECO:0000313" key="1">
    <source>
        <dbReference type="EMBL" id="MFC5431818.1"/>
    </source>
</evidence>
<comment type="caution">
    <text evidence="1">The sequence shown here is derived from an EMBL/GenBank/DDBJ whole genome shotgun (WGS) entry which is preliminary data.</text>
</comment>
<protein>
    <submittedName>
        <fullName evidence="1">DUF3331 domain-containing protein</fullName>
    </submittedName>
</protein>
<dbReference type="EMBL" id="JBHSMP010000040">
    <property type="protein sequence ID" value="MFC5431818.1"/>
    <property type="molecule type" value="Genomic_DNA"/>
</dbReference>
<accession>A0ABW0JFK8</accession>
<keyword evidence="2" id="KW-1185">Reference proteome</keyword>
<reference evidence="2" key="1">
    <citation type="journal article" date="2019" name="Int. J. Syst. Evol. Microbiol.">
        <title>The Global Catalogue of Microorganisms (GCM) 10K type strain sequencing project: providing services to taxonomists for standard genome sequencing and annotation.</title>
        <authorList>
            <consortium name="The Broad Institute Genomics Platform"/>
            <consortium name="The Broad Institute Genome Sequencing Center for Infectious Disease"/>
            <person name="Wu L."/>
            <person name="Ma J."/>
        </authorList>
    </citation>
    <scope>NUCLEOTIDE SEQUENCE [LARGE SCALE GENOMIC DNA]</scope>
    <source>
        <strain evidence="2">CCUG 56042</strain>
    </source>
</reference>
<dbReference type="RefSeq" id="WP_377715370.1">
    <property type="nucleotide sequence ID" value="NZ_JBHSMP010000040.1"/>
</dbReference>
<name>A0ABW0JFK8_9BURK</name>
<dbReference type="InterPro" id="IPR021769">
    <property type="entry name" value="DUF3331"/>
</dbReference>
<gene>
    <name evidence="1" type="ORF">ACFPTO_23925</name>
</gene>
<proteinExistence type="predicted"/>
<organism evidence="1 2">
    <name type="scientific">Paraburkholderia denitrificans</name>
    <dbReference type="NCBI Taxonomy" id="694025"/>
    <lineage>
        <taxon>Bacteria</taxon>
        <taxon>Pseudomonadati</taxon>
        <taxon>Pseudomonadota</taxon>
        <taxon>Betaproteobacteria</taxon>
        <taxon>Burkholderiales</taxon>
        <taxon>Burkholderiaceae</taxon>
        <taxon>Paraburkholderia</taxon>
    </lineage>
</organism>
<evidence type="ECO:0000313" key="2">
    <source>
        <dbReference type="Proteomes" id="UP001596103"/>
    </source>
</evidence>
<dbReference type="Proteomes" id="UP001596103">
    <property type="component" value="Unassembled WGS sequence"/>
</dbReference>
<dbReference type="Pfam" id="PF11811">
    <property type="entry name" value="DUF3331"/>
    <property type="match status" value="1"/>
</dbReference>
<sequence>MSELCIPRDALRRGRAAKRLISRTSLYLDVEKEAHRNHHSINITSTRRRLVVREHPHHCQRRNAARQTIDDRELTRLPLFGEAKLSIWRNQIYSVQARSYDTAEIAQAAEEFDVGQLRTASMRHATPAYPMCGQIHAVTSAQRGDPWTATISQLGQISEHAIADDDDQNDEVYTEAPADKRRRVAELASIAAAYGRNAVVTFVERIGAKAVSISWRDSTGGNYREQRWVQRAARSRGVCALTGEAISRGDSIYHPVSGSRGRPSNLAQMIRAEALERFE</sequence>